<dbReference type="Proteomes" id="UP000184356">
    <property type="component" value="Unassembled WGS sequence"/>
</dbReference>
<evidence type="ECO:0000313" key="1">
    <source>
        <dbReference type="EMBL" id="OJJ57154.1"/>
    </source>
</evidence>
<evidence type="ECO:0000313" key="2">
    <source>
        <dbReference type="Proteomes" id="UP000184356"/>
    </source>
</evidence>
<dbReference type="VEuPathDB" id="FungiDB:ASPSYDRAFT_1123097"/>
<dbReference type="EMBL" id="KV878589">
    <property type="protein sequence ID" value="OJJ57154.1"/>
    <property type="molecule type" value="Genomic_DNA"/>
</dbReference>
<name>A0A1L9TCJ4_9EURO</name>
<protein>
    <submittedName>
        <fullName evidence="1">Uncharacterized protein</fullName>
    </submittedName>
</protein>
<keyword evidence="2" id="KW-1185">Reference proteome</keyword>
<gene>
    <name evidence="1" type="ORF">ASPSYDRAFT_1123097</name>
</gene>
<accession>A0A1L9TCJ4</accession>
<proteinExistence type="predicted"/>
<reference evidence="2" key="1">
    <citation type="journal article" date="2017" name="Genome Biol.">
        <title>Comparative genomics reveals high biological diversity and specific adaptations in the industrially and medically important fungal genus Aspergillus.</title>
        <authorList>
            <person name="de Vries R.P."/>
            <person name="Riley R."/>
            <person name="Wiebenga A."/>
            <person name="Aguilar-Osorio G."/>
            <person name="Amillis S."/>
            <person name="Uchima C.A."/>
            <person name="Anderluh G."/>
            <person name="Asadollahi M."/>
            <person name="Askin M."/>
            <person name="Barry K."/>
            <person name="Battaglia E."/>
            <person name="Bayram O."/>
            <person name="Benocci T."/>
            <person name="Braus-Stromeyer S.A."/>
            <person name="Caldana C."/>
            <person name="Canovas D."/>
            <person name="Cerqueira G.C."/>
            <person name="Chen F."/>
            <person name="Chen W."/>
            <person name="Choi C."/>
            <person name="Clum A."/>
            <person name="Dos Santos R.A."/>
            <person name="Damasio A.R."/>
            <person name="Diallinas G."/>
            <person name="Emri T."/>
            <person name="Fekete E."/>
            <person name="Flipphi M."/>
            <person name="Freyberg S."/>
            <person name="Gallo A."/>
            <person name="Gournas C."/>
            <person name="Habgood R."/>
            <person name="Hainaut M."/>
            <person name="Harispe M.L."/>
            <person name="Henrissat B."/>
            <person name="Hilden K.S."/>
            <person name="Hope R."/>
            <person name="Hossain A."/>
            <person name="Karabika E."/>
            <person name="Karaffa L."/>
            <person name="Karanyi Z."/>
            <person name="Krasevec N."/>
            <person name="Kuo A."/>
            <person name="Kusch H."/>
            <person name="LaButti K."/>
            <person name="Lagendijk E.L."/>
            <person name="Lapidus A."/>
            <person name="Levasseur A."/>
            <person name="Lindquist E."/>
            <person name="Lipzen A."/>
            <person name="Logrieco A.F."/>
            <person name="MacCabe A."/>
            <person name="Maekelae M.R."/>
            <person name="Malavazi I."/>
            <person name="Melin P."/>
            <person name="Meyer V."/>
            <person name="Mielnichuk N."/>
            <person name="Miskei M."/>
            <person name="Molnar A.P."/>
            <person name="Mule G."/>
            <person name="Ngan C.Y."/>
            <person name="Orejas M."/>
            <person name="Orosz E."/>
            <person name="Ouedraogo J.P."/>
            <person name="Overkamp K.M."/>
            <person name="Park H.-S."/>
            <person name="Perrone G."/>
            <person name="Piumi F."/>
            <person name="Punt P.J."/>
            <person name="Ram A.F."/>
            <person name="Ramon A."/>
            <person name="Rauscher S."/>
            <person name="Record E."/>
            <person name="Riano-Pachon D.M."/>
            <person name="Robert V."/>
            <person name="Roehrig J."/>
            <person name="Ruller R."/>
            <person name="Salamov A."/>
            <person name="Salih N.S."/>
            <person name="Samson R.A."/>
            <person name="Sandor E."/>
            <person name="Sanguinetti M."/>
            <person name="Schuetze T."/>
            <person name="Sepcic K."/>
            <person name="Shelest E."/>
            <person name="Sherlock G."/>
            <person name="Sophianopoulou V."/>
            <person name="Squina F.M."/>
            <person name="Sun H."/>
            <person name="Susca A."/>
            <person name="Todd R.B."/>
            <person name="Tsang A."/>
            <person name="Unkles S.E."/>
            <person name="van de Wiele N."/>
            <person name="van Rossen-Uffink D."/>
            <person name="Oliveira J.V."/>
            <person name="Vesth T.C."/>
            <person name="Visser J."/>
            <person name="Yu J.-H."/>
            <person name="Zhou M."/>
            <person name="Andersen M.R."/>
            <person name="Archer D.B."/>
            <person name="Baker S.E."/>
            <person name="Benoit I."/>
            <person name="Brakhage A.A."/>
            <person name="Braus G.H."/>
            <person name="Fischer R."/>
            <person name="Frisvad J.C."/>
            <person name="Goldman G.H."/>
            <person name="Houbraken J."/>
            <person name="Oakley B."/>
            <person name="Pocsi I."/>
            <person name="Scazzocchio C."/>
            <person name="Seiboth B."/>
            <person name="vanKuyk P.A."/>
            <person name="Wortman J."/>
            <person name="Dyer P.S."/>
            <person name="Grigoriev I.V."/>
        </authorList>
    </citation>
    <scope>NUCLEOTIDE SEQUENCE [LARGE SCALE GENOMIC DNA]</scope>
    <source>
        <strain evidence="2">CBS 593.65</strain>
    </source>
</reference>
<dbReference type="GeneID" id="63756018"/>
<organism evidence="1 2">
    <name type="scientific">Aspergillus sydowii CBS 593.65</name>
    <dbReference type="NCBI Taxonomy" id="1036612"/>
    <lineage>
        <taxon>Eukaryota</taxon>
        <taxon>Fungi</taxon>
        <taxon>Dikarya</taxon>
        <taxon>Ascomycota</taxon>
        <taxon>Pezizomycotina</taxon>
        <taxon>Eurotiomycetes</taxon>
        <taxon>Eurotiomycetidae</taxon>
        <taxon>Eurotiales</taxon>
        <taxon>Aspergillaceae</taxon>
        <taxon>Aspergillus</taxon>
        <taxon>Aspergillus subgen. Nidulantes</taxon>
    </lineage>
</organism>
<sequence>MLQCAPASNRRGQAVTPSITNSKDLIDKDYEVKIVGARWKGLLPVRALFDSIHQELRTVNRNLNHDALRAPLRMAGMFQKPPESLILAITGVSGKALLQSDRHSSPLNSHLDQIISIRPDYQRPLVSIDLLFKSGALHISGDSTCDYYVDTPRARPRHTRDSPISITDWLLVVSGLSEMLVRIQTIYTTLKH</sequence>
<dbReference type="AlphaFoldDB" id="A0A1L9TCJ4"/>
<dbReference type="RefSeq" id="XP_040700960.1">
    <property type="nucleotide sequence ID" value="XM_040839945.1"/>
</dbReference>